<feature type="coiled-coil region" evidence="1">
    <location>
        <begin position="77"/>
        <end position="272"/>
    </location>
</feature>
<evidence type="ECO:0000313" key="2">
    <source>
        <dbReference type="EMBL" id="CAK9169397.1"/>
    </source>
</evidence>
<accession>A0ABC8TIX1</accession>
<organism evidence="2 3">
    <name type="scientific">Ilex paraguariensis</name>
    <name type="common">yerba mate</name>
    <dbReference type="NCBI Taxonomy" id="185542"/>
    <lineage>
        <taxon>Eukaryota</taxon>
        <taxon>Viridiplantae</taxon>
        <taxon>Streptophyta</taxon>
        <taxon>Embryophyta</taxon>
        <taxon>Tracheophyta</taxon>
        <taxon>Spermatophyta</taxon>
        <taxon>Magnoliopsida</taxon>
        <taxon>eudicotyledons</taxon>
        <taxon>Gunneridae</taxon>
        <taxon>Pentapetalae</taxon>
        <taxon>asterids</taxon>
        <taxon>campanulids</taxon>
        <taxon>Aquifoliales</taxon>
        <taxon>Aquifoliaceae</taxon>
        <taxon>Ilex</taxon>
    </lineage>
</organism>
<gene>
    <name evidence="2" type="ORF">ILEXP_LOCUS38842</name>
</gene>
<dbReference type="Proteomes" id="UP001642360">
    <property type="component" value="Unassembled WGS sequence"/>
</dbReference>
<proteinExistence type="predicted"/>
<dbReference type="AlphaFoldDB" id="A0ABC8TIX1"/>
<name>A0ABC8TIX1_9AQUA</name>
<dbReference type="EMBL" id="CAUOFW020005281">
    <property type="protein sequence ID" value="CAK9169397.1"/>
    <property type="molecule type" value="Genomic_DNA"/>
</dbReference>
<keyword evidence="3" id="KW-1185">Reference proteome</keyword>
<evidence type="ECO:0000313" key="3">
    <source>
        <dbReference type="Proteomes" id="UP001642360"/>
    </source>
</evidence>
<evidence type="ECO:0000256" key="1">
    <source>
        <dbReference type="SAM" id="Coils"/>
    </source>
</evidence>
<comment type="caution">
    <text evidence="2">The sequence shown here is derived from an EMBL/GenBank/DDBJ whole genome shotgun (WGS) entry which is preliminary data.</text>
</comment>
<sequence>MEWMPMNTVNMVSLKRRVQIWLSLKVLGHGVTEFYCLLLVVSLLPVFSRVVVIEVGCYENERLAKMSIESLNKLADKLEHRTSYQSLKEELKRASDDLVRKENVSHFISNAPRSVLWCPFNNNNSNLQKQECRNAIESLEQDHAMRINELETQVSDLSSQKAANEATINELHQDLATHRNHIEALKSRLERIHSDVESRYHYEIQDLKDCLLIEQEEKNELSKKLQDLEKELLISRTKLAEHQRDLTSNRHVETLKQKIMKLRKENEVLKGQQLGSKKG</sequence>
<dbReference type="Gene3D" id="1.20.5.340">
    <property type="match status" value="1"/>
</dbReference>
<protein>
    <submittedName>
        <fullName evidence="2">Uncharacterized protein</fullName>
    </submittedName>
</protein>
<reference evidence="2 3" key="1">
    <citation type="submission" date="2024-02" db="EMBL/GenBank/DDBJ databases">
        <authorList>
            <person name="Vignale AGUSTIN F."/>
            <person name="Sosa J E."/>
            <person name="Modenutti C."/>
        </authorList>
    </citation>
    <scope>NUCLEOTIDE SEQUENCE [LARGE SCALE GENOMIC DNA]</scope>
</reference>
<keyword evidence="1" id="KW-0175">Coiled coil</keyword>